<evidence type="ECO:0000313" key="1">
    <source>
        <dbReference type="EMBL" id="WJZ83281.1"/>
    </source>
</evidence>
<dbReference type="Proteomes" id="UP001227230">
    <property type="component" value="Chromosome 3"/>
</dbReference>
<keyword evidence="2" id="KW-1185">Reference proteome</keyword>
<dbReference type="PANTHER" id="PTHR36388:SF1">
    <property type="entry name" value="OS02G0469000 PROTEIN"/>
    <property type="match status" value="1"/>
</dbReference>
<reference evidence="1 2" key="1">
    <citation type="journal article" date="2023" name="Hortic Res">
        <title>The complete reference genome for grapevine (Vitis vinifera L.) genetics and breeding.</title>
        <authorList>
            <person name="Shi X."/>
            <person name="Cao S."/>
            <person name="Wang X."/>
            <person name="Huang S."/>
            <person name="Wang Y."/>
            <person name="Liu Z."/>
            <person name="Liu W."/>
            <person name="Leng X."/>
            <person name="Peng Y."/>
            <person name="Wang N."/>
            <person name="Wang Y."/>
            <person name="Ma Z."/>
            <person name="Xu X."/>
            <person name="Zhang F."/>
            <person name="Xue H."/>
            <person name="Zhong H."/>
            <person name="Wang Y."/>
            <person name="Zhang K."/>
            <person name="Velt A."/>
            <person name="Avia K."/>
            <person name="Holtgrawe D."/>
            <person name="Grimplet J."/>
            <person name="Matus J.T."/>
            <person name="Ware D."/>
            <person name="Wu X."/>
            <person name="Wang H."/>
            <person name="Liu C."/>
            <person name="Fang Y."/>
            <person name="Rustenholz C."/>
            <person name="Cheng Z."/>
            <person name="Xiao H."/>
            <person name="Zhou Y."/>
        </authorList>
    </citation>
    <scope>NUCLEOTIDE SEQUENCE [LARGE SCALE GENOMIC DNA]</scope>
    <source>
        <strain evidence="2">cv. Pinot noir / PN40024</strain>
        <tissue evidence="1">Leaf</tissue>
    </source>
</reference>
<dbReference type="EMBL" id="CP126650">
    <property type="protein sequence ID" value="WJZ83281.1"/>
    <property type="molecule type" value="Genomic_DNA"/>
</dbReference>
<accession>A0ABY9BKH2</accession>
<sequence length="260" mass="28414">MLFIPNIRVSILEASRNGNDIKGMAVGDDAMIEGSVSSLLLNSLESSQDAGSLSPEDVAWVDSCLIKDPEVSDSDWNSLKDALLEILNVQPNALGTSGAGNVVFPSRADMEMLPSNDEAENALLPTTDDYPIPINEVEENCDDIPDNQKAHNFRSRAYLGNVFLPSYNEENQRESRNTDLSSLGDEIEPSTDDIFKVWDLEIPAEEDELIQQLNKALTDISSPSIPASFDDLGKWKDLKGELLDDLVSGIADLSLDKKTA</sequence>
<evidence type="ECO:0000313" key="2">
    <source>
        <dbReference type="Proteomes" id="UP001227230"/>
    </source>
</evidence>
<dbReference type="PANTHER" id="PTHR36388">
    <property type="entry name" value="OS02G0469000 PROTEIN"/>
    <property type="match status" value="1"/>
</dbReference>
<protein>
    <submittedName>
        <fullName evidence="1">Uncharacterized protein</fullName>
    </submittedName>
</protein>
<proteinExistence type="predicted"/>
<gene>
    <name evidence="1" type="ORF">VitviT2T_002976</name>
</gene>
<organism evidence="1 2">
    <name type="scientific">Vitis vinifera</name>
    <name type="common">Grape</name>
    <dbReference type="NCBI Taxonomy" id="29760"/>
    <lineage>
        <taxon>Eukaryota</taxon>
        <taxon>Viridiplantae</taxon>
        <taxon>Streptophyta</taxon>
        <taxon>Embryophyta</taxon>
        <taxon>Tracheophyta</taxon>
        <taxon>Spermatophyta</taxon>
        <taxon>Magnoliopsida</taxon>
        <taxon>eudicotyledons</taxon>
        <taxon>Gunneridae</taxon>
        <taxon>Pentapetalae</taxon>
        <taxon>rosids</taxon>
        <taxon>Vitales</taxon>
        <taxon>Vitaceae</taxon>
        <taxon>Viteae</taxon>
        <taxon>Vitis</taxon>
    </lineage>
</organism>
<name>A0ABY9BKH2_VITVI</name>